<dbReference type="Proteomes" id="UP001311232">
    <property type="component" value="Unassembled WGS sequence"/>
</dbReference>
<dbReference type="InterPro" id="IPR007110">
    <property type="entry name" value="Ig-like_dom"/>
</dbReference>
<dbReference type="PROSITE" id="PS50024">
    <property type="entry name" value="SEA"/>
    <property type="match status" value="1"/>
</dbReference>
<keyword evidence="6" id="KW-0735">Signal-anchor</keyword>
<sequence length="1414" mass="156897">MWTLPQSKTCEVYCVSAHGHSGYPGTQRDGELQQSTGSLGPFMTKSEGPAEQKTERQRATSCCSWRRLMLGLLPFFPFTAAITLALNYLTSPPCSVFFLGGSVEFPNLSFSLELTDPTSLQFRLQAQALDHYFSKLYESTPWSSYYQRSGITAFGEGEEGLSVFYWSKFSAPHNVAQEIQSSSPERLQRRLPGTNKVLRYSRNEQRYYMEEEDDTVHLLDLDSDDSESEDRTDKMKNPNNIQGGKWQLGFQAISFDLYAKYGNNRTLSLVSPKKPYYQWRLRVPSGHVVRLVVLTLQGATPGSCAAHKLSAYDFLLPLQNKIIARWCGLPVSGSSPVMKLTSSGNVMLVTFSFSRQKDGTIFKAYFQAIPKAGCGGSISSWNGSISSPYYPSFYPPNIDCAWTLRVPVPGYLISMTIVTLDIQDSPSSDSCEEDWLDIAGVKLCNPLSESGRKRVYSSPLSIHFHSDESLTYKGFYLQYRAFSPEGTCPRQFRCGDGRCIPLRKVCDGVKDCSGGRDEAKCSSCRPWEVICGNGQCKPQSSQCVDQSSCADSSEEGSCGGKCYHVCPNKVCLPKSSVCDGVVDCKDRSDELNCTRAYLKSCSLSSYKCANGKCVSKVNPECDGVKDCFDGSDELRCGCGTRPKKRTKIVGGSDAVVGSWPWQVSLQMERYGHVCGATLVSNRWLISAAHCFQDSDAIKYSDARAWRAYLGMRLMTRGNHGAATRLVRRILLHPQYDQFTSDYDIALLELSTPVFFNDLVQPVCVPASSHAFTTGASCFVTGWGVLMEDGELASRLQEASVKIINRKICNKLYDDAVTPRMLCAGNLQGGVDACQGDSGGPLVCLERGRRWFLAGIVSWGEGCARQNRPGVYTQVVKFTDWIRQQTKGQHHTDLLTTQDWEDTPLTHERWVALELKRGVLLRDFLQPAFGNSPSPFTDHQPCMSATACSAALGLQTTVEHQQQGYNLFYALYLKDKEQKGRFSVPQLDVKSRQLVLEANKTLLLNCRGRWELSWAFPAGFDRGQVEVVDSRCGRTHQHYCSCLNVSHSQAQHTGLYRCRYRHRTQKQRSVYVYVTGSAPGRVSQGISLICSAQPCLKHPVLWGGGKGLRGGVLGGDKGQRRHDVCPGLPLPVLEGDAAQLELGSMPGSRGMLLFGLKDPWGPSIARVTMSIKLQTWPAASFRRCLPPQSVWVSDSRQPFVEATAMSPGVLYMKMREPLVIPCRVTNPNITTSLVKDDAVELEFQSKCLYPVVTGCKEMDWSHVSHILTPFAAPHPPTTPAPTSIITSPQRTVRDVEGRLHFTGLREKGKEVNGILEGRLSLWEGGYQPVHTSDPRMGKMPTYFSTGLFHCEAVIDGLKHNSRVYFVHRTVIGITEVYLNTSGSVQALKGERLALNCTATTELNTRVDITWDYPGK</sequence>
<evidence type="ECO:0000256" key="7">
    <source>
        <dbReference type="ARBA" id="ARBA00022989"/>
    </source>
</evidence>
<evidence type="ECO:0000256" key="6">
    <source>
        <dbReference type="ARBA" id="ARBA00022968"/>
    </source>
</evidence>
<feature type="disulfide bond" evidence="10">
    <location>
        <begin position="524"/>
        <end position="536"/>
    </location>
</feature>
<dbReference type="InterPro" id="IPR033116">
    <property type="entry name" value="TRYPSIN_SER"/>
</dbReference>
<proteinExistence type="predicted"/>
<evidence type="ECO:0000256" key="5">
    <source>
        <dbReference type="ARBA" id="ARBA00022825"/>
    </source>
</evidence>
<evidence type="ECO:0000256" key="9">
    <source>
        <dbReference type="ARBA" id="ARBA00023157"/>
    </source>
</evidence>
<comment type="caution">
    <text evidence="18">The sequence shown here is derived from an EMBL/GenBank/DDBJ whole genome shotgun (WGS) entry which is preliminary data.</text>
</comment>
<dbReference type="Pfam" id="PF22854">
    <property type="entry name" value="VEGFR1-3_N_Ig-like"/>
    <property type="match status" value="1"/>
</dbReference>
<dbReference type="PROSITE" id="PS01180">
    <property type="entry name" value="CUB"/>
    <property type="match status" value="2"/>
</dbReference>
<dbReference type="InterPro" id="IPR001254">
    <property type="entry name" value="Trypsin_dom"/>
</dbReference>
<evidence type="ECO:0000259" key="16">
    <source>
        <dbReference type="PROSITE" id="PS50240"/>
    </source>
</evidence>
<dbReference type="PROSITE" id="PS00135">
    <property type="entry name" value="TRYPSIN_SER"/>
    <property type="match status" value="1"/>
</dbReference>
<feature type="transmembrane region" description="Helical" evidence="13">
    <location>
        <begin position="68"/>
        <end position="89"/>
    </location>
</feature>
<keyword evidence="8 13" id="KW-0472">Membrane</keyword>
<evidence type="ECO:0000256" key="3">
    <source>
        <dbReference type="ARBA" id="ARBA00022692"/>
    </source>
</evidence>
<keyword evidence="19" id="KW-1185">Reference proteome</keyword>
<dbReference type="SMART" id="SM00192">
    <property type="entry name" value="LDLa"/>
    <property type="match status" value="4"/>
</dbReference>
<dbReference type="Pfam" id="PF01390">
    <property type="entry name" value="SEA"/>
    <property type="match status" value="1"/>
</dbReference>
<dbReference type="Gene3D" id="3.30.70.960">
    <property type="entry name" value="SEA domain"/>
    <property type="match status" value="1"/>
</dbReference>
<keyword evidence="4 11" id="KW-0378">Hydrolase</keyword>
<dbReference type="InterPro" id="IPR000859">
    <property type="entry name" value="CUB_dom"/>
</dbReference>
<dbReference type="SUPFAM" id="SSF57424">
    <property type="entry name" value="LDL receptor-like module"/>
    <property type="match status" value="3"/>
</dbReference>
<feature type="disulfide bond" evidence="10">
    <location>
        <begin position="621"/>
        <end position="636"/>
    </location>
</feature>
<dbReference type="InterPro" id="IPR036364">
    <property type="entry name" value="SEA_dom_sf"/>
</dbReference>
<keyword evidence="5 11" id="KW-0720">Serine protease</keyword>
<dbReference type="Gene3D" id="2.60.120.290">
    <property type="entry name" value="Spermadhesin, CUB domain"/>
    <property type="match status" value="2"/>
</dbReference>
<feature type="region of interest" description="Disordered" evidence="12">
    <location>
        <begin position="220"/>
        <end position="240"/>
    </location>
</feature>
<evidence type="ECO:0000259" key="17">
    <source>
        <dbReference type="PROSITE" id="PS50835"/>
    </source>
</evidence>
<comment type="caution">
    <text evidence="10">Lacks conserved residue(s) required for the propagation of feature annotation.</text>
</comment>
<dbReference type="GO" id="GO:0004252">
    <property type="term" value="F:serine-type endopeptidase activity"/>
    <property type="evidence" value="ECO:0007669"/>
    <property type="project" value="InterPro"/>
</dbReference>
<dbReference type="InterPro" id="IPR000082">
    <property type="entry name" value="SEA_dom"/>
</dbReference>
<gene>
    <name evidence="18" type="ORF">CRENBAI_023934</name>
</gene>
<dbReference type="PANTHER" id="PTHR24252:SF17">
    <property type="entry name" value="SUPPRESSOR OF TUMORIGENICITY 14 PROTEIN HOMOLOG-RELATED"/>
    <property type="match status" value="1"/>
</dbReference>
<dbReference type="SMART" id="SM00020">
    <property type="entry name" value="Tryp_SPc"/>
    <property type="match status" value="1"/>
</dbReference>
<evidence type="ECO:0008006" key="20">
    <source>
        <dbReference type="Google" id="ProtNLM"/>
    </source>
</evidence>
<evidence type="ECO:0000256" key="12">
    <source>
        <dbReference type="SAM" id="MobiDB-lite"/>
    </source>
</evidence>
<accession>A0AAV9QWK2</accession>
<dbReference type="PROSITE" id="PS00134">
    <property type="entry name" value="TRYPSIN_HIS"/>
    <property type="match status" value="1"/>
</dbReference>
<dbReference type="GO" id="GO:0006508">
    <property type="term" value="P:proteolysis"/>
    <property type="evidence" value="ECO:0007669"/>
    <property type="project" value="UniProtKB-KW"/>
</dbReference>
<evidence type="ECO:0000256" key="11">
    <source>
        <dbReference type="RuleBase" id="RU363034"/>
    </source>
</evidence>
<evidence type="ECO:0000256" key="2">
    <source>
        <dbReference type="ARBA" id="ARBA00022670"/>
    </source>
</evidence>
<feature type="domain" description="Peptidase S1" evidence="16">
    <location>
        <begin position="648"/>
        <end position="886"/>
    </location>
</feature>
<evidence type="ECO:0000256" key="10">
    <source>
        <dbReference type="PROSITE-ProRule" id="PRU00124"/>
    </source>
</evidence>
<dbReference type="InterPro" id="IPR036179">
    <property type="entry name" value="Ig-like_dom_sf"/>
</dbReference>
<evidence type="ECO:0000313" key="18">
    <source>
        <dbReference type="EMBL" id="KAK5601558.1"/>
    </source>
</evidence>
<dbReference type="Pfam" id="PF00089">
    <property type="entry name" value="Trypsin"/>
    <property type="match status" value="1"/>
</dbReference>
<feature type="disulfide bond" evidence="10">
    <location>
        <begin position="494"/>
        <end position="512"/>
    </location>
</feature>
<feature type="disulfide bond" evidence="10">
    <location>
        <begin position="566"/>
        <end position="584"/>
    </location>
</feature>
<feature type="domain" description="SEA" evidence="15">
    <location>
        <begin position="95"/>
        <end position="223"/>
    </location>
</feature>
<dbReference type="Gene3D" id="2.60.40.10">
    <property type="entry name" value="Immunoglobulins"/>
    <property type="match status" value="3"/>
</dbReference>
<dbReference type="InterPro" id="IPR055238">
    <property type="entry name" value="VEGFR1-3_N_Ig-like"/>
</dbReference>
<dbReference type="Pfam" id="PF00431">
    <property type="entry name" value="CUB"/>
    <property type="match status" value="1"/>
</dbReference>
<dbReference type="SUPFAM" id="SSF49854">
    <property type="entry name" value="Spermadhesin, CUB domain"/>
    <property type="match status" value="2"/>
</dbReference>
<dbReference type="PRINTS" id="PR00261">
    <property type="entry name" value="LDLRECEPTOR"/>
</dbReference>
<feature type="domain" description="Ig-like" evidence="17">
    <location>
        <begin position="1373"/>
        <end position="1414"/>
    </location>
</feature>
<dbReference type="SUPFAM" id="SSF50494">
    <property type="entry name" value="Trypsin-like serine proteases"/>
    <property type="match status" value="1"/>
</dbReference>
<dbReference type="Gene3D" id="2.40.10.10">
    <property type="entry name" value="Trypsin-like serine proteases"/>
    <property type="match status" value="2"/>
</dbReference>
<feature type="domain" description="CUB" evidence="14">
    <location>
        <begin position="253"/>
        <end position="369"/>
    </location>
</feature>
<dbReference type="PANTHER" id="PTHR24252">
    <property type="entry name" value="ACROSIN-RELATED"/>
    <property type="match status" value="1"/>
</dbReference>
<dbReference type="PROSITE" id="PS50835">
    <property type="entry name" value="IG_LIKE"/>
    <property type="match status" value="1"/>
</dbReference>
<dbReference type="InterPro" id="IPR036055">
    <property type="entry name" value="LDL_receptor-like_sf"/>
</dbReference>
<dbReference type="CDD" id="cd00190">
    <property type="entry name" value="Tryp_SPc"/>
    <property type="match status" value="1"/>
</dbReference>
<feature type="disulfide bond" evidence="10">
    <location>
        <begin position="578"/>
        <end position="593"/>
    </location>
</feature>
<dbReference type="InterPro" id="IPR018114">
    <property type="entry name" value="TRYPSIN_HIS"/>
</dbReference>
<dbReference type="PROSITE" id="PS50068">
    <property type="entry name" value="LDLRA_2"/>
    <property type="match status" value="4"/>
</dbReference>
<dbReference type="InterPro" id="IPR013783">
    <property type="entry name" value="Ig-like_fold"/>
</dbReference>
<evidence type="ECO:0000256" key="1">
    <source>
        <dbReference type="ARBA" id="ARBA00004606"/>
    </source>
</evidence>
<feature type="disulfide bond" evidence="10">
    <location>
        <begin position="531"/>
        <end position="549"/>
    </location>
</feature>
<dbReference type="Gene3D" id="4.10.400.10">
    <property type="entry name" value="Low-density Lipoprotein Receptor"/>
    <property type="match status" value="3"/>
</dbReference>
<dbReference type="Pfam" id="PF21339">
    <property type="entry name" value="VEGFR-1-like_Ig-like"/>
    <property type="match status" value="1"/>
</dbReference>
<feature type="domain" description="CUB" evidence="14">
    <location>
        <begin position="374"/>
        <end position="482"/>
    </location>
</feature>
<dbReference type="Pfam" id="PF00057">
    <property type="entry name" value="Ldl_recept_a"/>
    <property type="match status" value="3"/>
</dbReference>
<dbReference type="GO" id="GO:0016020">
    <property type="term" value="C:membrane"/>
    <property type="evidence" value="ECO:0007669"/>
    <property type="project" value="UniProtKB-SubCell"/>
</dbReference>
<comment type="subcellular location">
    <subcellularLocation>
        <location evidence="1">Membrane</location>
        <topology evidence="1">Single-pass type II membrane protein</topology>
    </subcellularLocation>
</comment>
<dbReference type="CDD" id="cd00112">
    <property type="entry name" value="LDLa"/>
    <property type="match status" value="3"/>
</dbReference>
<dbReference type="SUPFAM" id="SSF48726">
    <property type="entry name" value="Immunoglobulin"/>
    <property type="match status" value="1"/>
</dbReference>
<dbReference type="CDD" id="cd00041">
    <property type="entry name" value="CUB"/>
    <property type="match status" value="2"/>
</dbReference>
<dbReference type="InterPro" id="IPR009003">
    <property type="entry name" value="Peptidase_S1_PA"/>
</dbReference>
<keyword evidence="9 10" id="KW-1015">Disulfide bond</keyword>
<evidence type="ECO:0000313" key="19">
    <source>
        <dbReference type="Proteomes" id="UP001311232"/>
    </source>
</evidence>
<organism evidence="18 19">
    <name type="scientific">Crenichthys baileyi</name>
    <name type="common">White River springfish</name>
    <dbReference type="NCBI Taxonomy" id="28760"/>
    <lineage>
        <taxon>Eukaryota</taxon>
        <taxon>Metazoa</taxon>
        <taxon>Chordata</taxon>
        <taxon>Craniata</taxon>
        <taxon>Vertebrata</taxon>
        <taxon>Euteleostomi</taxon>
        <taxon>Actinopterygii</taxon>
        <taxon>Neopterygii</taxon>
        <taxon>Teleostei</taxon>
        <taxon>Neoteleostei</taxon>
        <taxon>Acanthomorphata</taxon>
        <taxon>Ovalentaria</taxon>
        <taxon>Atherinomorphae</taxon>
        <taxon>Cyprinodontiformes</taxon>
        <taxon>Goodeidae</taxon>
        <taxon>Crenichthys</taxon>
    </lineage>
</organism>
<dbReference type="InterPro" id="IPR002172">
    <property type="entry name" value="LDrepeatLR_classA_rpt"/>
</dbReference>
<evidence type="ECO:0000256" key="4">
    <source>
        <dbReference type="ARBA" id="ARBA00022801"/>
    </source>
</evidence>
<keyword evidence="7 13" id="KW-1133">Transmembrane helix</keyword>
<dbReference type="InterPro" id="IPR043504">
    <property type="entry name" value="Peptidase_S1_PA_chymotrypsin"/>
</dbReference>
<feature type="disulfide bond" evidence="10">
    <location>
        <begin position="506"/>
        <end position="521"/>
    </location>
</feature>
<feature type="region of interest" description="Disordered" evidence="12">
    <location>
        <begin position="25"/>
        <end position="56"/>
    </location>
</feature>
<keyword evidence="3 13" id="KW-0812">Transmembrane</keyword>
<dbReference type="EMBL" id="JAHHUM010002665">
    <property type="protein sequence ID" value="KAK5601558.1"/>
    <property type="molecule type" value="Genomic_DNA"/>
</dbReference>
<dbReference type="SUPFAM" id="SSF82671">
    <property type="entry name" value="SEA domain"/>
    <property type="match status" value="1"/>
</dbReference>
<dbReference type="SMART" id="SM00042">
    <property type="entry name" value="CUB"/>
    <property type="match status" value="2"/>
</dbReference>
<dbReference type="PROSITE" id="PS50240">
    <property type="entry name" value="TRYPSIN_DOM"/>
    <property type="match status" value="1"/>
</dbReference>
<name>A0AAV9QWK2_9TELE</name>
<evidence type="ECO:0000259" key="15">
    <source>
        <dbReference type="PROSITE" id="PS50024"/>
    </source>
</evidence>
<feature type="disulfide bond" evidence="10">
    <location>
        <begin position="601"/>
        <end position="613"/>
    </location>
</feature>
<dbReference type="InterPro" id="IPR035914">
    <property type="entry name" value="Sperma_CUB_dom_sf"/>
</dbReference>
<evidence type="ECO:0000259" key="14">
    <source>
        <dbReference type="PROSITE" id="PS01180"/>
    </source>
</evidence>
<feature type="disulfide bond" evidence="10">
    <location>
        <begin position="543"/>
        <end position="558"/>
    </location>
</feature>
<evidence type="ECO:0000256" key="8">
    <source>
        <dbReference type="ARBA" id="ARBA00023136"/>
    </source>
</evidence>
<protein>
    <recommendedName>
        <fullName evidence="20">Suppressor of tumorigenicity 14 protein-like protein</fullName>
    </recommendedName>
</protein>
<evidence type="ECO:0000256" key="13">
    <source>
        <dbReference type="SAM" id="Phobius"/>
    </source>
</evidence>
<reference evidence="18 19" key="1">
    <citation type="submission" date="2021-06" db="EMBL/GenBank/DDBJ databases">
        <authorList>
            <person name="Palmer J.M."/>
        </authorList>
    </citation>
    <scope>NUCLEOTIDE SEQUENCE [LARGE SCALE GENOMIC DNA]</scope>
    <source>
        <strain evidence="18 19">MEX-2019</strain>
        <tissue evidence="18">Muscle</tissue>
    </source>
</reference>
<dbReference type="FunFam" id="2.40.10.10:FF:000003">
    <property type="entry name" value="Transmembrane serine protease 3"/>
    <property type="match status" value="1"/>
</dbReference>
<keyword evidence="2 11" id="KW-0645">Protease</keyword>
<feature type="non-terminal residue" evidence="18">
    <location>
        <position position="1414"/>
    </location>
</feature>